<evidence type="ECO:0000256" key="2">
    <source>
        <dbReference type="ARBA" id="ARBA00023125"/>
    </source>
</evidence>
<dbReference type="GO" id="GO:0003700">
    <property type="term" value="F:DNA-binding transcription factor activity"/>
    <property type="evidence" value="ECO:0007669"/>
    <property type="project" value="InterPro"/>
</dbReference>
<keyword evidence="6" id="KW-1185">Reference proteome</keyword>
<dbReference type="SUPFAM" id="SSF64288">
    <property type="entry name" value="Chorismate lyase-like"/>
    <property type="match status" value="1"/>
</dbReference>
<dbReference type="Gene3D" id="1.10.10.10">
    <property type="entry name" value="Winged helix-like DNA-binding domain superfamily/Winged helix DNA-binding domain"/>
    <property type="match status" value="1"/>
</dbReference>
<name>A0A8G2FCU2_ACIRU</name>
<dbReference type="InterPro" id="IPR036388">
    <property type="entry name" value="WH-like_DNA-bd_sf"/>
</dbReference>
<dbReference type="Pfam" id="PF07702">
    <property type="entry name" value="UTRA"/>
    <property type="match status" value="1"/>
</dbReference>
<dbReference type="OrthoDB" id="5454556at2"/>
<organism evidence="5 6">
    <name type="scientific">Acidiphilium rubrum</name>
    <dbReference type="NCBI Taxonomy" id="526"/>
    <lineage>
        <taxon>Bacteria</taxon>
        <taxon>Pseudomonadati</taxon>
        <taxon>Pseudomonadota</taxon>
        <taxon>Alphaproteobacteria</taxon>
        <taxon>Acetobacterales</taxon>
        <taxon>Acidocellaceae</taxon>
        <taxon>Acidiphilium</taxon>
    </lineage>
</organism>
<dbReference type="InterPro" id="IPR012702">
    <property type="entry name" value="CP_lyase_PhnF"/>
</dbReference>
<dbReference type="PANTHER" id="PTHR44846:SF1">
    <property type="entry name" value="MANNOSYL-D-GLYCERATE TRANSPORT_METABOLISM SYSTEM REPRESSOR MNGR-RELATED"/>
    <property type="match status" value="1"/>
</dbReference>
<keyword evidence="2" id="KW-0238">DNA-binding</keyword>
<reference evidence="5 6" key="1">
    <citation type="submission" date="2017-01" db="EMBL/GenBank/DDBJ databases">
        <authorList>
            <person name="Varghese N."/>
            <person name="Submissions S."/>
        </authorList>
    </citation>
    <scope>NUCLEOTIDE SEQUENCE [LARGE SCALE GENOMIC DNA]</scope>
    <source>
        <strain evidence="5 6">ATCC 35905</strain>
    </source>
</reference>
<dbReference type="Gene3D" id="3.40.1410.10">
    <property type="entry name" value="Chorismate lyase-like"/>
    <property type="match status" value="1"/>
</dbReference>
<dbReference type="InterPro" id="IPR028978">
    <property type="entry name" value="Chorismate_lyase_/UTRA_dom_sf"/>
</dbReference>
<dbReference type="SMART" id="SM00866">
    <property type="entry name" value="UTRA"/>
    <property type="match status" value="1"/>
</dbReference>
<protein>
    <submittedName>
        <fullName evidence="5">GntR family transcriptional regulator, phosphonate transport system regulatory protein</fullName>
    </submittedName>
</protein>
<evidence type="ECO:0000256" key="1">
    <source>
        <dbReference type="ARBA" id="ARBA00023015"/>
    </source>
</evidence>
<dbReference type="InterPro" id="IPR036390">
    <property type="entry name" value="WH_DNA-bd_sf"/>
</dbReference>
<dbReference type="PROSITE" id="PS50949">
    <property type="entry name" value="HTH_GNTR"/>
    <property type="match status" value="1"/>
</dbReference>
<keyword evidence="1" id="KW-0805">Transcription regulation</keyword>
<dbReference type="Pfam" id="PF00392">
    <property type="entry name" value="GntR"/>
    <property type="match status" value="1"/>
</dbReference>
<dbReference type="SMART" id="SM00345">
    <property type="entry name" value="HTH_GNTR"/>
    <property type="match status" value="1"/>
</dbReference>
<evidence type="ECO:0000259" key="4">
    <source>
        <dbReference type="PROSITE" id="PS50949"/>
    </source>
</evidence>
<sequence length="244" mass="27079">MARATGIAVWTRIAAQLREDIASGAIVPGGRLPPEAALASRFAVNRHTVRRALEDLARDRLIRIEHGRGSFVAEPVLDYQINLRPRFSEWVRRHNREPFGDKLSLRMIDPADLPECTIIREVLGLAAGEPVLELLRRGTADARPLSLSRHIFPARLEGLHAALLNHATITAALAQIGIADYLRLRSRITCRMPTPRECALLELERDAPVLHCENVNVTAANTPLELCFAIYPSHRVALIVEPTA</sequence>
<dbReference type="CDD" id="cd07377">
    <property type="entry name" value="WHTH_GntR"/>
    <property type="match status" value="1"/>
</dbReference>
<dbReference type="GO" id="GO:0045892">
    <property type="term" value="P:negative regulation of DNA-templated transcription"/>
    <property type="evidence" value="ECO:0007669"/>
    <property type="project" value="TreeGrafter"/>
</dbReference>
<accession>A0A8G2FCU2</accession>
<dbReference type="RefSeq" id="WP_029312874.1">
    <property type="nucleotide sequence ID" value="NZ_FTNE01000001.1"/>
</dbReference>
<proteinExistence type="predicted"/>
<evidence type="ECO:0000313" key="5">
    <source>
        <dbReference type="EMBL" id="SIQ10912.1"/>
    </source>
</evidence>
<evidence type="ECO:0000256" key="3">
    <source>
        <dbReference type="ARBA" id="ARBA00023163"/>
    </source>
</evidence>
<evidence type="ECO:0000313" key="6">
    <source>
        <dbReference type="Proteomes" id="UP000186308"/>
    </source>
</evidence>
<keyword evidence="3" id="KW-0804">Transcription</keyword>
<dbReference type="InterPro" id="IPR050679">
    <property type="entry name" value="Bact_HTH_transcr_reg"/>
</dbReference>
<dbReference type="InterPro" id="IPR000524">
    <property type="entry name" value="Tscrpt_reg_HTH_GntR"/>
</dbReference>
<gene>
    <name evidence="5" type="ORF">SAMN05421828_101305</name>
</gene>
<dbReference type="PANTHER" id="PTHR44846">
    <property type="entry name" value="MANNOSYL-D-GLYCERATE TRANSPORT/METABOLISM SYSTEM REPRESSOR MNGR-RELATED"/>
    <property type="match status" value="1"/>
</dbReference>
<dbReference type="GO" id="GO:0003677">
    <property type="term" value="F:DNA binding"/>
    <property type="evidence" value="ECO:0007669"/>
    <property type="project" value="UniProtKB-KW"/>
</dbReference>
<dbReference type="NCBIfam" id="TIGR02325">
    <property type="entry name" value="C_P_lyase_phnF"/>
    <property type="match status" value="1"/>
</dbReference>
<dbReference type="SUPFAM" id="SSF46785">
    <property type="entry name" value="Winged helix' DNA-binding domain"/>
    <property type="match status" value="1"/>
</dbReference>
<dbReference type="AlphaFoldDB" id="A0A8G2FCU2"/>
<dbReference type="Proteomes" id="UP000186308">
    <property type="component" value="Unassembled WGS sequence"/>
</dbReference>
<dbReference type="EMBL" id="FTNE01000001">
    <property type="protein sequence ID" value="SIQ10912.1"/>
    <property type="molecule type" value="Genomic_DNA"/>
</dbReference>
<feature type="domain" description="HTH gntR-type" evidence="4">
    <location>
        <begin position="7"/>
        <end position="75"/>
    </location>
</feature>
<dbReference type="InterPro" id="IPR011663">
    <property type="entry name" value="UTRA"/>
</dbReference>
<dbReference type="PRINTS" id="PR00035">
    <property type="entry name" value="HTHGNTR"/>
</dbReference>
<comment type="caution">
    <text evidence="5">The sequence shown here is derived from an EMBL/GenBank/DDBJ whole genome shotgun (WGS) entry which is preliminary data.</text>
</comment>